<organism evidence="6 7">
    <name type="scientific">Streptomyces anatolicus</name>
    <dbReference type="NCBI Taxonomy" id="2675858"/>
    <lineage>
        <taxon>Bacteria</taxon>
        <taxon>Bacillati</taxon>
        <taxon>Actinomycetota</taxon>
        <taxon>Actinomycetes</taxon>
        <taxon>Kitasatosporales</taxon>
        <taxon>Streptomycetaceae</taxon>
        <taxon>Streptomyces</taxon>
    </lineage>
</organism>
<evidence type="ECO:0000256" key="4">
    <source>
        <dbReference type="PROSITE-ProRule" id="PRU00409"/>
    </source>
</evidence>
<dbReference type="PANTHER" id="PTHR43585">
    <property type="entry name" value="FUMIPYRROLE BIOSYNTHESIS PROTEIN C"/>
    <property type="match status" value="1"/>
</dbReference>
<dbReference type="Gene3D" id="3.30.1490.20">
    <property type="entry name" value="ATP-grasp fold, A domain"/>
    <property type="match status" value="1"/>
</dbReference>
<gene>
    <name evidence="6" type="ORF">GKQ77_04865</name>
</gene>
<protein>
    <submittedName>
        <fullName evidence="6">ATP-grasp domain-containing protein</fullName>
    </submittedName>
</protein>
<evidence type="ECO:0000259" key="5">
    <source>
        <dbReference type="PROSITE" id="PS50975"/>
    </source>
</evidence>
<evidence type="ECO:0000256" key="2">
    <source>
        <dbReference type="ARBA" id="ARBA00022741"/>
    </source>
</evidence>
<proteinExistence type="predicted"/>
<dbReference type="EMBL" id="WMBF01000024">
    <property type="protein sequence ID" value="MBW5420903.1"/>
    <property type="molecule type" value="Genomic_DNA"/>
</dbReference>
<keyword evidence="1" id="KW-0436">Ligase</keyword>
<dbReference type="PROSITE" id="PS50975">
    <property type="entry name" value="ATP_GRASP"/>
    <property type="match status" value="1"/>
</dbReference>
<dbReference type="Pfam" id="PF18603">
    <property type="entry name" value="LAL_C2"/>
    <property type="match status" value="1"/>
</dbReference>
<dbReference type="InterPro" id="IPR011761">
    <property type="entry name" value="ATP-grasp"/>
</dbReference>
<dbReference type="InterPro" id="IPR052032">
    <property type="entry name" value="ATP-dep_AA_Ligase"/>
</dbReference>
<dbReference type="InterPro" id="IPR013815">
    <property type="entry name" value="ATP_grasp_subdomain_1"/>
</dbReference>
<dbReference type="InterPro" id="IPR040570">
    <property type="entry name" value="LAL_C2"/>
</dbReference>
<keyword evidence="7" id="KW-1185">Reference proteome</keyword>
<feature type="domain" description="ATP-grasp" evidence="5">
    <location>
        <begin position="119"/>
        <end position="310"/>
    </location>
</feature>
<dbReference type="Proteomes" id="UP001197114">
    <property type="component" value="Unassembled WGS sequence"/>
</dbReference>
<dbReference type="SUPFAM" id="SSF56059">
    <property type="entry name" value="Glutathione synthetase ATP-binding domain-like"/>
    <property type="match status" value="1"/>
</dbReference>
<keyword evidence="3 4" id="KW-0067">ATP-binding</keyword>
<dbReference type="Gene3D" id="3.30.470.20">
    <property type="entry name" value="ATP-grasp fold, B domain"/>
    <property type="match status" value="1"/>
</dbReference>
<evidence type="ECO:0000313" key="7">
    <source>
        <dbReference type="Proteomes" id="UP001197114"/>
    </source>
</evidence>
<evidence type="ECO:0000256" key="1">
    <source>
        <dbReference type="ARBA" id="ARBA00022598"/>
    </source>
</evidence>
<comment type="caution">
    <text evidence="6">The sequence shown here is derived from an EMBL/GenBank/DDBJ whole genome shotgun (WGS) entry which is preliminary data.</text>
</comment>
<dbReference type="Gene3D" id="3.40.50.20">
    <property type="match status" value="1"/>
</dbReference>
<reference evidence="6 7" key="1">
    <citation type="submission" date="2019-11" db="EMBL/GenBank/DDBJ databases">
        <authorList>
            <person name="Ay H."/>
        </authorList>
    </citation>
    <scope>NUCLEOTIDE SEQUENCE [LARGE SCALE GENOMIC DNA]</scope>
    <source>
        <strain evidence="6 7">BG9H</strain>
    </source>
</reference>
<evidence type="ECO:0000256" key="3">
    <source>
        <dbReference type="ARBA" id="ARBA00022840"/>
    </source>
</evidence>
<keyword evidence="2 4" id="KW-0547">Nucleotide-binding</keyword>
<dbReference type="Pfam" id="PF13535">
    <property type="entry name" value="ATP-grasp_4"/>
    <property type="match status" value="1"/>
</dbReference>
<dbReference type="PANTHER" id="PTHR43585:SF2">
    <property type="entry name" value="ATP-GRASP ENZYME FSQD"/>
    <property type="match status" value="1"/>
</dbReference>
<dbReference type="RefSeq" id="WP_219687459.1">
    <property type="nucleotide sequence ID" value="NZ_WMBF01000024.1"/>
</dbReference>
<accession>A0ABS6YHM6</accession>
<sequence>MKPESVILLFSGTKPRHAPLLDSAVRAVHDAGLAAVCVAPSKVALTSGEPDAWGVYRPGAGHEGVIEAAHEASGPFHAVRVISLFEDDVRAAAILREQLGVEGLTVEESIYFRDKNAMNVRAEELGLRTAIWTLPHTKNHVRQFAAEHQYPIVIKPYDGVSCTNTYKVTSDEELDRTWPLLQAQRHDYRVEAFIHGKQFHVDTMVRDGEVLFESVGEYTAQILENWQDAPMGSVTHPATGVHREMLDAARTVVTAFGLRTGIAHTEFYLDDEGTLTFGETAARMAGAWVPSMYRHAYGIDLAYDSVRAEVEPGYTPAGDISGCTGASYLWSSATGRIDRITDADSLSALPYVCHVEVNKAPGDVLPPVVGTRGQDLGHVVVTGKSPAEVSENLRDIHTRFSVLT</sequence>
<evidence type="ECO:0000313" key="6">
    <source>
        <dbReference type="EMBL" id="MBW5420903.1"/>
    </source>
</evidence>
<name>A0ABS6YHM6_9ACTN</name>